<proteinExistence type="predicted"/>
<organism evidence="2 3">
    <name type="scientific">Mesorhizobium calcicola</name>
    <dbReference type="NCBI Taxonomy" id="1300310"/>
    <lineage>
        <taxon>Bacteria</taxon>
        <taxon>Pseudomonadati</taxon>
        <taxon>Pseudomonadota</taxon>
        <taxon>Alphaproteobacteria</taxon>
        <taxon>Hyphomicrobiales</taxon>
        <taxon>Phyllobacteriaceae</taxon>
        <taxon>Mesorhizobium</taxon>
    </lineage>
</organism>
<protein>
    <recommendedName>
        <fullName evidence="4">DUF1254 domain-containing protein</fullName>
    </recommendedName>
</protein>
<dbReference type="RefSeq" id="WP_379020320.1">
    <property type="nucleotide sequence ID" value="NZ_JBHUGY010000026.1"/>
</dbReference>
<dbReference type="EMBL" id="JBHUGY010000026">
    <property type="protein sequence ID" value="MFD2054612.1"/>
    <property type="molecule type" value="Genomic_DNA"/>
</dbReference>
<evidence type="ECO:0008006" key="4">
    <source>
        <dbReference type="Google" id="ProtNLM"/>
    </source>
</evidence>
<evidence type="ECO:0000313" key="3">
    <source>
        <dbReference type="Proteomes" id="UP001597349"/>
    </source>
</evidence>
<feature type="region of interest" description="Disordered" evidence="1">
    <location>
        <begin position="173"/>
        <end position="203"/>
    </location>
</feature>
<evidence type="ECO:0000256" key="1">
    <source>
        <dbReference type="SAM" id="MobiDB-lite"/>
    </source>
</evidence>
<keyword evidence="3" id="KW-1185">Reference proteome</keyword>
<name>A0ABW4WGP9_9HYPH</name>
<reference evidence="3" key="1">
    <citation type="journal article" date="2019" name="Int. J. Syst. Evol. Microbiol.">
        <title>The Global Catalogue of Microorganisms (GCM) 10K type strain sequencing project: providing services to taxonomists for standard genome sequencing and annotation.</title>
        <authorList>
            <consortium name="The Broad Institute Genomics Platform"/>
            <consortium name="The Broad Institute Genome Sequencing Center for Infectious Disease"/>
            <person name="Wu L."/>
            <person name="Ma J."/>
        </authorList>
    </citation>
    <scope>NUCLEOTIDE SEQUENCE [LARGE SCALE GENOMIC DNA]</scope>
    <source>
        <strain evidence="3">CGMCC 1.16226</strain>
    </source>
</reference>
<gene>
    <name evidence="2" type="ORF">ACFSQT_16415</name>
</gene>
<sequence>MRIRAIGNLVILCATVALSYGMQVSMPHYADLTAPMPVDGSMHDTIRTRSFDVRLDRVIFARTLKTDQFGQTKLLTTSGLWAVVTTDLTATNASATVADGTWQGPTGLRYHQTERLGYRPDMPPHGVDPGLEKRGLFVFEVPPDQIRGASLLVAARQFGPLDAQARISLDALPRGADGQPANVLPQYDLDAPPPQGPPSQGNT</sequence>
<comment type="caution">
    <text evidence="2">The sequence shown here is derived from an EMBL/GenBank/DDBJ whole genome shotgun (WGS) entry which is preliminary data.</text>
</comment>
<accession>A0ABW4WGP9</accession>
<evidence type="ECO:0000313" key="2">
    <source>
        <dbReference type="EMBL" id="MFD2054612.1"/>
    </source>
</evidence>
<dbReference type="Proteomes" id="UP001597349">
    <property type="component" value="Unassembled WGS sequence"/>
</dbReference>